<evidence type="ECO:0000313" key="6">
    <source>
        <dbReference type="Proteomes" id="UP000030988"/>
    </source>
</evidence>
<protein>
    <recommendedName>
        <fullName evidence="4">HTH gntR-type domain-containing protein</fullName>
    </recommendedName>
</protein>
<dbReference type="GO" id="GO:0003677">
    <property type="term" value="F:DNA binding"/>
    <property type="evidence" value="ECO:0007669"/>
    <property type="project" value="UniProtKB-KW"/>
</dbReference>
<dbReference type="InterPro" id="IPR036388">
    <property type="entry name" value="WH-like_DNA-bd_sf"/>
</dbReference>
<evidence type="ECO:0000256" key="3">
    <source>
        <dbReference type="ARBA" id="ARBA00023163"/>
    </source>
</evidence>
<keyword evidence="2" id="KW-0238">DNA-binding</keyword>
<keyword evidence="6" id="KW-1185">Reference proteome</keyword>
<dbReference type="InterPro" id="IPR000524">
    <property type="entry name" value="Tscrpt_reg_HTH_GntR"/>
</dbReference>
<feature type="domain" description="HTH gntR-type" evidence="4">
    <location>
        <begin position="6"/>
        <end position="59"/>
    </location>
</feature>
<gene>
    <name evidence="5" type="ORF">PK98_15000</name>
</gene>
<dbReference type="OrthoDB" id="7620579at2"/>
<dbReference type="STRING" id="1572751.PK98_15000"/>
<dbReference type="Proteomes" id="UP000030988">
    <property type="component" value="Unassembled WGS sequence"/>
</dbReference>
<evidence type="ECO:0000256" key="1">
    <source>
        <dbReference type="ARBA" id="ARBA00023015"/>
    </source>
</evidence>
<dbReference type="Pfam" id="PF00392">
    <property type="entry name" value="GntR"/>
    <property type="match status" value="1"/>
</dbReference>
<evidence type="ECO:0000256" key="2">
    <source>
        <dbReference type="ARBA" id="ARBA00023125"/>
    </source>
</evidence>
<dbReference type="AlphaFoldDB" id="A0A0B2BXA1"/>
<dbReference type="RefSeq" id="WP_039097850.1">
    <property type="nucleotide sequence ID" value="NZ_JTDN01000003.1"/>
</dbReference>
<proteinExistence type="predicted"/>
<dbReference type="GO" id="GO:0003700">
    <property type="term" value="F:DNA-binding transcription factor activity"/>
    <property type="evidence" value="ECO:0007669"/>
    <property type="project" value="InterPro"/>
</dbReference>
<organism evidence="5 6">
    <name type="scientific">Croceibacterium mercuriale</name>
    <dbReference type="NCBI Taxonomy" id="1572751"/>
    <lineage>
        <taxon>Bacteria</taxon>
        <taxon>Pseudomonadati</taxon>
        <taxon>Pseudomonadota</taxon>
        <taxon>Alphaproteobacteria</taxon>
        <taxon>Sphingomonadales</taxon>
        <taxon>Erythrobacteraceae</taxon>
        <taxon>Croceibacterium</taxon>
    </lineage>
</organism>
<keyword evidence="3" id="KW-0804">Transcription</keyword>
<accession>A0A0B2BXA1</accession>
<name>A0A0B2BXA1_9SPHN</name>
<dbReference type="EMBL" id="JTDN01000003">
    <property type="protein sequence ID" value="KHL24271.1"/>
    <property type="molecule type" value="Genomic_DNA"/>
</dbReference>
<dbReference type="InterPro" id="IPR036390">
    <property type="entry name" value="WH_DNA-bd_sf"/>
</dbReference>
<dbReference type="Gene3D" id="1.10.10.10">
    <property type="entry name" value="Winged helix-like DNA-binding domain superfamily/Winged helix DNA-binding domain"/>
    <property type="match status" value="1"/>
</dbReference>
<evidence type="ECO:0000259" key="4">
    <source>
        <dbReference type="Pfam" id="PF00392"/>
    </source>
</evidence>
<dbReference type="SUPFAM" id="SSF46785">
    <property type="entry name" value="Winged helix' DNA-binding domain"/>
    <property type="match status" value="1"/>
</dbReference>
<comment type="caution">
    <text evidence="5">The sequence shown here is derived from an EMBL/GenBank/DDBJ whole genome shotgun (WGS) entry which is preliminary data.</text>
</comment>
<sequence>MVHDVDTVYLALRARILSGALAPETLLDATELEHSFGVNEKKVRQVLSSLCGDGFLTRSKSNYSIAVLTHAEVEEWLQIFCALVELGAARLVLDGDPKGESLERIASKDASSLPAADERFYLWTLEVYSSLLGGQQAKLTEFANQLVPPMFFRLLGLAEFGTKEGASLRRLVDQVIEAARSGRNARDAADACRAHFEAVSRALHAQLDDRNAGSGLDLLGGAERTVERRITGHINYLRTPSAPKQLLPRLRPDQVAVVKGFLPD</sequence>
<evidence type="ECO:0000313" key="5">
    <source>
        <dbReference type="EMBL" id="KHL24271.1"/>
    </source>
</evidence>
<reference evidence="5 6" key="1">
    <citation type="submission" date="2014-11" db="EMBL/GenBank/DDBJ databases">
        <title>Draft genome sequence of Kirrobacter mercurialis.</title>
        <authorList>
            <person name="Coil D.A."/>
            <person name="Eisen J.A."/>
        </authorList>
    </citation>
    <scope>NUCLEOTIDE SEQUENCE [LARGE SCALE GENOMIC DNA]</scope>
    <source>
        <strain evidence="5 6">Coronado</strain>
    </source>
</reference>
<keyword evidence="1" id="KW-0805">Transcription regulation</keyword>